<organism evidence="2 3">
    <name type="scientific">Batrachochytrium salamandrivorans</name>
    <dbReference type="NCBI Taxonomy" id="1357716"/>
    <lineage>
        <taxon>Eukaryota</taxon>
        <taxon>Fungi</taxon>
        <taxon>Fungi incertae sedis</taxon>
        <taxon>Chytridiomycota</taxon>
        <taxon>Chytridiomycota incertae sedis</taxon>
        <taxon>Chytridiomycetes</taxon>
        <taxon>Rhizophydiales</taxon>
        <taxon>Rhizophydiales incertae sedis</taxon>
        <taxon>Batrachochytrium</taxon>
    </lineage>
</organism>
<dbReference type="Proteomes" id="UP001648503">
    <property type="component" value="Unassembled WGS sequence"/>
</dbReference>
<dbReference type="SUPFAM" id="SSF51197">
    <property type="entry name" value="Clavaminate synthase-like"/>
    <property type="match status" value="1"/>
</dbReference>
<sequence length="243" mass="26980">MNGVGASEPIMQCDHGCSGDENQPLDKYKIESEASSLPILERHPHVNSVPGLSLFLDFMTEAEESQVAAIVDTLPWSGYGIPPNPELKRRTQQYGFLFLFRTRKIVASLAPLPDFSQFLIDRMRLPKYGVFVDTPPNHVLINEYQVGQGIMPHVDSKDTFGPTVTSLSLLSPCVMTFTNKTTGVQSHVLLPRRSLLVLTGDARDKYTHAISKDDTVFAKGELVERGRRISLTIRSILDSAIPK</sequence>
<dbReference type="PANTHER" id="PTHR12463">
    <property type="entry name" value="OXYGENASE-RELATED"/>
    <property type="match status" value="1"/>
</dbReference>
<feature type="domain" description="Fe2OG dioxygenase" evidence="1">
    <location>
        <begin position="135"/>
        <end position="237"/>
    </location>
</feature>
<dbReference type="Pfam" id="PF13532">
    <property type="entry name" value="2OG-FeII_Oxy_2"/>
    <property type="match status" value="1"/>
</dbReference>
<comment type="caution">
    <text evidence="2">The sequence shown here is derived from an EMBL/GenBank/DDBJ whole genome shotgun (WGS) entry which is preliminary data.</text>
</comment>
<keyword evidence="3" id="KW-1185">Reference proteome</keyword>
<dbReference type="InterPro" id="IPR027450">
    <property type="entry name" value="AlkB-like"/>
</dbReference>
<protein>
    <recommendedName>
        <fullName evidence="1">Fe2OG dioxygenase domain-containing protein</fullName>
    </recommendedName>
</protein>
<dbReference type="Gene3D" id="2.60.120.590">
    <property type="entry name" value="Alpha-ketoglutarate-dependent dioxygenase AlkB-like"/>
    <property type="match status" value="1"/>
</dbReference>
<gene>
    <name evidence="2" type="ORF">BASA50_002944</name>
</gene>
<dbReference type="PANTHER" id="PTHR12463:SF1">
    <property type="entry name" value="2-OXOGLUTARATE AND FE-DEPENDENT OXYGENASE FAMILY PROTEIN"/>
    <property type="match status" value="1"/>
</dbReference>
<proteinExistence type="predicted"/>
<dbReference type="InterPro" id="IPR005123">
    <property type="entry name" value="Oxoglu/Fe-dep_dioxygenase_dom"/>
</dbReference>
<dbReference type="InterPro" id="IPR032857">
    <property type="entry name" value="ALKBH4"/>
</dbReference>
<accession>A0ABQ8FJY9</accession>
<evidence type="ECO:0000259" key="1">
    <source>
        <dbReference type="PROSITE" id="PS51471"/>
    </source>
</evidence>
<dbReference type="EMBL" id="JAFCIX010000063">
    <property type="protein sequence ID" value="KAH6599602.1"/>
    <property type="molecule type" value="Genomic_DNA"/>
</dbReference>
<dbReference type="PROSITE" id="PS51471">
    <property type="entry name" value="FE2OG_OXY"/>
    <property type="match status" value="1"/>
</dbReference>
<name>A0ABQ8FJY9_9FUNG</name>
<reference evidence="2 3" key="1">
    <citation type="submission" date="2021-02" db="EMBL/GenBank/DDBJ databases">
        <title>Variation within the Batrachochytrium salamandrivorans European outbreak.</title>
        <authorList>
            <person name="Kelly M."/>
            <person name="Pasmans F."/>
            <person name="Shea T.P."/>
            <person name="Munoz J.F."/>
            <person name="Carranza S."/>
            <person name="Cuomo C.A."/>
            <person name="Martel A."/>
        </authorList>
    </citation>
    <scope>NUCLEOTIDE SEQUENCE [LARGE SCALE GENOMIC DNA]</scope>
    <source>
        <strain evidence="2 3">AMFP18/2</strain>
    </source>
</reference>
<evidence type="ECO:0000313" key="3">
    <source>
        <dbReference type="Proteomes" id="UP001648503"/>
    </source>
</evidence>
<dbReference type="InterPro" id="IPR037151">
    <property type="entry name" value="AlkB-like_sf"/>
</dbReference>
<evidence type="ECO:0000313" key="2">
    <source>
        <dbReference type="EMBL" id="KAH6599602.1"/>
    </source>
</evidence>